<dbReference type="PANTHER" id="PTHR46623">
    <property type="entry name" value="CARBOXYMETHYLENEBUTENOLIDASE-RELATED"/>
    <property type="match status" value="1"/>
</dbReference>
<name>A0A6N7Z828_9PSEU</name>
<dbReference type="OrthoDB" id="3208682at2"/>
<accession>A0A6N7Z828</accession>
<dbReference type="SUPFAM" id="SSF53474">
    <property type="entry name" value="alpha/beta-Hydrolases"/>
    <property type="match status" value="1"/>
</dbReference>
<dbReference type="Proteomes" id="UP000440096">
    <property type="component" value="Unassembled WGS sequence"/>
</dbReference>
<dbReference type="EMBL" id="WMBA01000052">
    <property type="protein sequence ID" value="MTD57654.1"/>
    <property type="molecule type" value="Genomic_DNA"/>
</dbReference>
<keyword evidence="3" id="KW-1185">Reference proteome</keyword>
<dbReference type="Pfam" id="PF01738">
    <property type="entry name" value="DLH"/>
    <property type="match status" value="1"/>
</dbReference>
<reference evidence="2 3" key="1">
    <citation type="submission" date="2019-11" db="EMBL/GenBank/DDBJ databases">
        <title>Draft genome of Amycolatopsis RM579.</title>
        <authorList>
            <person name="Duangmal K."/>
            <person name="Mingma R."/>
        </authorList>
    </citation>
    <scope>NUCLEOTIDE SEQUENCE [LARGE SCALE GENOMIC DNA]</scope>
    <source>
        <strain evidence="2 3">RM579</strain>
    </source>
</reference>
<dbReference type="PANTHER" id="PTHR46623:SF6">
    <property type="entry name" value="ALPHA_BETA-HYDROLASES SUPERFAMILY PROTEIN"/>
    <property type="match status" value="1"/>
</dbReference>
<evidence type="ECO:0000313" key="2">
    <source>
        <dbReference type="EMBL" id="MTD57654.1"/>
    </source>
</evidence>
<organism evidence="2 3">
    <name type="scientific">Amycolatopsis pithecellobii</name>
    <dbReference type="NCBI Taxonomy" id="664692"/>
    <lineage>
        <taxon>Bacteria</taxon>
        <taxon>Bacillati</taxon>
        <taxon>Actinomycetota</taxon>
        <taxon>Actinomycetes</taxon>
        <taxon>Pseudonocardiales</taxon>
        <taxon>Pseudonocardiaceae</taxon>
        <taxon>Amycolatopsis</taxon>
    </lineage>
</organism>
<dbReference type="AlphaFoldDB" id="A0A6N7Z828"/>
<comment type="caution">
    <text evidence="2">The sequence shown here is derived from an EMBL/GenBank/DDBJ whole genome shotgun (WGS) entry which is preliminary data.</text>
</comment>
<proteinExistence type="predicted"/>
<evidence type="ECO:0000259" key="1">
    <source>
        <dbReference type="Pfam" id="PF01738"/>
    </source>
</evidence>
<sequence>MEIPVADGTIRGYLAEPHRDVSGAPPWPGVVVIHDAVGLTEDARNITDRFATAGYLALAPDLYSRGGFFRCVKTVFRELATAQGQSFADISAARRLLAERADCTGKVGVVGFCMGGGFALVAATQGFDASAPYYGGLPKDLSILDEACPIVASFGKRDRMLAGTARKLEQELTDRGIPHDIKEYPGAGHSFANQFPIAPLNMLARYAGIGYHRESSEDAWRRVFTFFAKHLR</sequence>
<keyword evidence="2" id="KW-0378">Hydrolase</keyword>
<dbReference type="InterPro" id="IPR051049">
    <property type="entry name" value="Dienelactone_hydrolase-like"/>
</dbReference>
<dbReference type="GO" id="GO:0016787">
    <property type="term" value="F:hydrolase activity"/>
    <property type="evidence" value="ECO:0007669"/>
    <property type="project" value="UniProtKB-KW"/>
</dbReference>
<feature type="domain" description="Dienelactone hydrolase" evidence="1">
    <location>
        <begin position="10"/>
        <end position="230"/>
    </location>
</feature>
<evidence type="ECO:0000313" key="3">
    <source>
        <dbReference type="Proteomes" id="UP000440096"/>
    </source>
</evidence>
<dbReference type="InterPro" id="IPR029058">
    <property type="entry name" value="AB_hydrolase_fold"/>
</dbReference>
<dbReference type="Gene3D" id="3.40.50.1820">
    <property type="entry name" value="alpha/beta hydrolase"/>
    <property type="match status" value="1"/>
</dbReference>
<dbReference type="RefSeq" id="WP_154759779.1">
    <property type="nucleotide sequence ID" value="NZ_WMBA01000052.1"/>
</dbReference>
<gene>
    <name evidence="2" type="ORF">GKO32_27300</name>
</gene>
<dbReference type="InterPro" id="IPR002925">
    <property type="entry name" value="Dienelactn_hydro"/>
</dbReference>
<protein>
    <submittedName>
        <fullName evidence="2">Dienelactone hydrolase family protein</fullName>
    </submittedName>
</protein>